<dbReference type="AlphaFoldDB" id="A0A6L2JLV7"/>
<organism evidence="2">
    <name type="scientific">Tanacetum cinerariifolium</name>
    <name type="common">Dalmatian daisy</name>
    <name type="synonym">Chrysanthemum cinerariifolium</name>
    <dbReference type="NCBI Taxonomy" id="118510"/>
    <lineage>
        <taxon>Eukaryota</taxon>
        <taxon>Viridiplantae</taxon>
        <taxon>Streptophyta</taxon>
        <taxon>Embryophyta</taxon>
        <taxon>Tracheophyta</taxon>
        <taxon>Spermatophyta</taxon>
        <taxon>Magnoliopsida</taxon>
        <taxon>eudicotyledons</taxon>
        <taxon>Gunneridae</taxon>
        <taxon>Pentapetalae</taxon>
        <taxon>asterids</taxon>
        <taxon>campanulids</taxon>
        <taxon>Asterales</taxon>
        <taxon>Asteraceae</taxon>
        <taxon>Asteroideae</taxon>
        <taxon>Anthemideae</taxon>
        <taxon>Anthemidinae</taxon>
        <taxon>Tanacetum</taxon>
    </lineage>
</organism>
<feature type="compositionally biased region" description="Acidic residues" evidence="1">
    <location>
        <begin position="365"/>
        <end position="377"/>
    </location>
</feature>
<name>A0A6L2JLV7_TANCI</name>
<gene>
    <name evidence="2" type="ORF">Tci_008853</name>
</gene>
<protein>
    <submittedName>
        <fullName evidence="2">Uncharacterized protein</fullName>
    </submittedName>
</protein>
<feature type="region of interest" description="Disordered" evidence="1">
    <location>
        <begin position="358"/>
        <end position="377"/>
    </location>
</feature>
<reference evidence="2" key="1">
    <citation type="journal article" date="2019" name="Sci. Rep.">
        <title>Draft genome of Tanacetum cinerariifolium, the natural source of mosquito coil.</title>
        <authorList>
            <person name="Yamashiro T."/>
            <person name="Shiraishi A."/>
            <person name="Satake H."/>
            <person name="Nakayama K."/>
        </authorList>
    </citation>
    <scope>NUCLEOTIDE SEQUENCE</scope>
</reference>
<proteinExistence type="predicted"/>
<evidence type="ECO:0000313" key="2">
    <source>
        <dbReference type="EMBL" id="GEU36875.1"/>
    </source>
</evidence>
<evidence type="ECO:0000256" key="1">
    <source>
        <dbReference type="SAM" id="MobiDB-lite"/>
    </source>
</evidence>
<comment type="caution">
    <text evidence="2">The sequence shown here is derived from an EMBL/GenBank/DDBJ whole genome shotgun (WGS) entry which is preliminary data.</text>
</comment>
<dbReference type="EMBL" id="BKCJ010000861">
    <property type="protein sequence ID" value="GEU36875.1"/>
    <property type="molecule type" value="Genomic_DNA"/>
</dbReference>
<sequence>MTYRKKLDEVMMGHARLISDEFDEEEKMRIVEHGLPKKMCNPGNFVLPVRANGMVEMSTLADTGQVHAYYERLSKLQGKEIGTPIVADWTLFYSYIFDETLKNKMKFEYIHRDGVVFEDYSWERDLSISRNFVVLLVLNDKDELKHHLFAINFTKLEVDDRLFNHDAYLQQIRTSTRTNLRTSLIMEPIMRIMHRLLVGSLVHKCEKWTSKMVASELDEDVHTLLQTTRVAPEPREGSRQRQEQTGLSLSWGDWNAFLNEIEYRDVWRELMLMRNNYMFKHSRHILHRLADQSDCAYPIYEPPNVPPYPYPCVLYPHPYTHYAEVGNQSYRGEHYGEQGDAYYVGYIVPSIGYKIGGSSRGVHGDDDEDDMSDQYMR</sequence>
<accession>A0A6L2JLV7</accession>